<name>A0A6G7ZQ86_9SPHN</name>
<dbReference type="Proteomes" id="UP000502502">
    <property type="component" value="Chromosome"/>
</dbReference>
<organism evidence="2 3">
    <name type="scientific">Sphingomonas sinipercae</name>
    <dbReference type="NCBI Taxonomy" id="2714944"/>
    <lineage>
        <taxon>Bacteria</taxon>
        <taxon>Pseudomonadati</taxon>
        <taxon>Pseudomonadota</taxon>
        <taxon>Alphaproteobacteria</taxon>
        <taxon>Sphingomonadales</taxon>
        <taxon>Sphingomonadaceae</taxon>
        <taxon>Sphingomonas</taxon>
    </lineage>
</organism>
<gene>
    <name evidence="2" type="ORF">G7078_10150</name>
</gene>
<dbReference type="AlphaFoldDB" id="A0A6G7ZQ86"/>
<dbReference type="KEGG" id="ssin:G7078_10150"/>
<reference evidence="2 3" key="1">
    <citation type="submission" date="2020-03" db="EMBL/GenBank/DDBJ databases">
        <title>Sphingomonas sp. nov., isolated from fish.</title>
        <authorList>
            <person name="Hyun D.-W."/>
            <person name="Bae J.-W."/>
        </authorList>
    </citation>
    <scope>NUCLEOTIDE SEQUENCE [LARGE SCALE GENOMIC DNA]</scope>
    <source>
        <strain evidence="2 3">HDW15C</strain>
    </source>
</reference>
<sequence>MKAVTKLLTGAAAVAAMTVAAAPASAQYYPSPYGGGNVLGQVLQQVLNPYGGQQYGYGNNSQALVQRCTAAVQQQLGQRYNASYGNGYGYNQYGYNGYNNAYGNARIVGITRVERRSNTTTRVRGLASSGMNMGYGYNQGYGYNPYQGAQAQADLSFKCDIDYRGYVRDIDINRR</sequence>
<proteinExistence type="predicted"/>
<dbReference type="RefSeq" id="WP_166095689.1">
    <property type="nucleotide sequence ID" value="NZ_CP049871.1"/>
</dbReference>
<evidence type="ECO:0000313" key="2">
    <source>
        <dbReference type="EMBL" id="QIL03103.1"/>
    </source>
</evidence>
<dbReference type="EMBL" id="CP049871">
    <property type="protein sequence ID" value="QIL03103.1"/>
    <property type="molecule type" value="Genomic_DNA"/>
</dbReference>
<evidence type="ECO:0000256" key="1">
    <source>
        <dbReference type="SAM" id="SignalP"/>
    </source>
</evidence>
<protein>
    <submittedName>
        <fullName evidence="2">Uncharacterized protein</fullName>
    </submittedName>
</protein>
<keyword evidence="3" id="KW-1185">Reference proteome</keyword>
<keyword evidence="1" id="KW-0732">Signal</keyword>
<feature type="chain" id="PRO_5026346638" evidence="1">
    <location>
        <begin position="27"/>
        <end position="175"/>
    </location>
</feature>
<evidence type="ECO:0000313" key="3">
    <source>
        <dbReference type="Proteomes" id="UP000502502"/>
    </source>
</evidence>
<feature type="signal peptide" evidence="1">
    <location>
        <begin position="1"/>
        <end position="26"/>
    </location>
</feature>
<accession>A0A6G7ZQ86</accession>